<organism evidence="1 2">
    <name type="scientific">Nocardioides daphniae</name>
    <dbReference type="NCBI Taxonomy" id="402297"/>
    <lineage>
        <taxon>Bacteria</taxon>
        <taxon>Bacillati</taxon>
        <taxon>Actinomycetota</taxon>
        <taxon>Actinomycetes</taxon>
        <taxon>Propionibacteriales</taxon>
        <taxon>Nocardioidaceae</taxon>
        <taxon>Nocardioides</taxon>
    </lineage>
</organism>
<proteinExistence type="predicted"/>
<protein>
    <recommendedName>
        <fullName evidence="3">DUF222 domain-containing protein</fullName>
    </recommendedName>
</protein>
<comment type="caution">
    <text evidence="1">The sequence shown here is derived from an EMBL/GenBank/DDBJ whole genome shotgun (WGS) entry which is preliminary data.</text>
</comment>
<gene>
    <name evidence="1" type="ORF">GCM10007231_06390</name>
</gene>
<name>A0ABQ1Q1E0_9ACTN</name>
<evidence type="ECO:0000313" key="1">
    <source>
        <dbReference type="EMBL" id="GGD10325.1"/>
    </source>
</evidence>
<dbReference type="EMBL" id="BMCK01000001">
    <property type="protein sequence ID" value="GGD10325.1"/>
    <property type="molecule type" value="Genomic_DNA"/>
</dbReference>
<dbReference type="Proteomes" id="UP000630594">
    <property type="component" value="Unassembled WGS sequence"/>
</dbReference>
<evidence type="ECO:0000313" key="2">
    <source>
        <dbReference type="Proteomes" id="UP000630594"/>
    </source>
</evidence>
<reference evidence="2" key="1">
    <citation type="journal article" date="2019" name="Int. J. Syst. Evol. Microbiol.">
        <title>The Global Catalogue of Microorganisms (GCM) 10K type strain sequencing project: providing services to taxonomists for standard genome sequencing and annotation.</title>
        <authorList>
            <consortium name="The Broad Institute Genomics Platform"/>
            <consortium name="The Broad Institute Genome Sequencing Center for Infectious Disease"/>
            <person name="Wu L."/>
            <person name="Ma J."/>
        </authorList>
    </citation>
    <scope>NUCLEOTIDE SEQUENCE [LARGE SCALE GENOMIC DNA]</scope>
    <source>
        <strain evidence="2">CCM 7403</strain>
    </source>
</reference>
<evidence type="ECO:0008006" key="3">
    <source>
        <dbReference type="Google" id="ProtNLM"/>
    </source>
</evidence>
<keyword evidence="2" id="KW-1185">Reference proteome</keyword>
<sequence length="168" mass="17834">MPRTLAAACGAAAESRETDMDEQLATAAKTLARWCCRRGVDERVLGCGEQLRKAAVDQALGRLAPAHLEHALWQQTATLLCQRRDWDRDHQVSQGPPRHACRAPCRSKSALLTLTGAVVPAVASCTGSSLRRASTPTLRVTGPVRADPGRSSSNTAQLLGATLLAQSA</sequence>
<accession>A0ABQ1Q1E0</accession>